<protein>
    <submittedName>
        <fullName evidence="1">Uncharacterized protein</fullName>
    </submittedName>
</protein>
<gene>
    <name evidence="1" type="ORF">XELAEV_18024942mg</name>
</gene>
<feature type="non-terminal residue" evidence="1">
    <location>
        <position position="231"/>
    </location>
</feature>
<dbReference type="Proteomes" id="UP000694892">
    <property type="component" value="Chromosome 4S"/>
</dbReference>
<reference evidence="2" key="1">
    <citation type="journal article" date="2016" name="Nature">
        <title>Genome evolution in the allotetraploid frog Xenopus laevis.</title>
        <authorList>
            <person name="Session A.M."/>
            <person name="Uno Y."/>
            <person name="Kwon T."/>
            <person name="Chapman J.A."/>
            <person name="Toyoda A."/>
            <person name="Takahashi S."/>
            <person name="Fukui A."/>
            <person name="Hikosaka A."/>
            <person name="Suzuki A."/>
            <person name="Kondo M."/>
            <person name="van Heeringen S.J."/>
            <person name="Quigley I."/>
            <person name="Heinz S."/>
            <person name="Ogino H."/>
            <person name="Ochi H."/>
            <person name="Hellsten U."/>
            <person name="Lyons J.B."/>
            <person name="Simakov O."/>
            <person name="Putnam N."/>
            <person name="Stites J."/>
            <person name="Kuroki Y."/>
            <person name="Tanaka T."/>
            <person name="Michiue T."/>
            <person name="Watanabe M."/>
            <person name="Bogdanovic O."/>
            <person name="Lister R."/>
            <person name="Georgiou G."/>
            <person name="Paranjpe S.S."/>
            <person name="van Kruijsbergen I."/>
            <person name="Shu S."/>
            <person name="Carlson J."/>
            <person name="Kinoshita T."/>
            <person name="Ohta Y."/>
            <person name="Mawaribuchi S."/>
            <person name="Jenkins J."/>
            <person name="Grimwood J."/>
            <person name="Schmutz J."/>
            <person name="Mitros T."/>
            <person name="Mozaffari S.V."/>
            <person name="Suzuki Y."/>
            <person name="Haramoto Y."/>
            <person name="Yamamoto T.S."/>
            <person name="Takagi C."/>
            <person name="Heald R."/>
            <person name="Miller K."/>
            <person name="Haudenschild C."/>
            <person name="Kitzman J."/>
            <person name="Nakayama T."/>
            <person name="Izutsu Y."/>
            <person name="Robert J."/>
            <person name="Fortriede J."/>
            <person name="Burns K."/>
            <person name="Lotay V."/>
            <person name="Karimi K."/>
            <person name="Yasuoka Y."/>
            <person name="Dichmann D.S."/>
            <person name="Flajnik M.F."/>
            <person name="Houston D.W."/>
            <person name="Shendure J."/>
            <person name="DuPasquier L."/>
            <person name="Vize P.D."/>
            <person name="Zorn A.M."/>
            <person name="Ito M."/>
            <person name="Marcotte E.M."/>
            <person name="Wallingford J.B."/>
            <person name="Ito Y."/>
            <person name="Asashima M."/>
            <person name="Ueno N."/>
            <person name="Matsuda Y."/>
            <person name="Veenstra G.J."/>
            <person name="Fujiyama A."/>
            <person name="Harland R.M."/>
            <person name="Taira M."/>
            <person name="Rokhsar D.S."/>
        </authorList>
    </citation>
    <scope>NUCLEOTIDE SEQUENCE [LARGE SCALE GENOMIC DNA]</scope>
    <source>
        <strain evidence="2">J</strain>
    </source>
</reference>
<name>A0A974HLD4_XENLA</name>
<evidence type="ECO:0000313" key="1">
    <source>
        <dbReference type="EMBL" id="OCT82412.1"/>
    </source>
</evidence>
<accession>A0A974HLD4</accession>
<dbReference type="AlphaFoldDB" id="A0A974HLD4"/>
<dbReference type="EMBL" id="CM004473">
    <property type="protein sequence ID" value="OCT82412.1"/>
    <property type="molecule type" value="Genomic_DNA"/>
</dbReference>
<evidence type="ECO:0000313" key="2">
    <source>
        <dbReference type="Proteomes" id="UP000694892"/>
    </source>
</evidence>
<organism evidence="1 2">
    <name type="scientific">Xenopus laevis</name>
    <name type="common">African clawed frog</name>
    <dbReference type="NCBI Taxonomy" id="8355"/>
    <lineage>
        <taxon>Eukaryota</taxon>
        <taxon>Metazoa</taxon>
        <taxon>Chordata</taxon>
        <taxon>Craniata</taxon>
        <taxon>Vertebrata</taxon>
        <taxon>Euteleostomi</taxon>
        <taxon>Amphibia</taxon>
        <taxon>Batrachia</taxon>
        <taxon>Anura</taxon>
        <taxon>Pipoidea</taxon>
        <taxon>Pipidae</taxon>
        <taxon>Xenopodinae</taxon>
        <taxon>Xenopus</taxon>
        <taxon>Xenopus</taxon>
    </lineage>
</organism>
<proteinExistence type="predicted"/>
<feature type="non-terminal residue" evidence="1">
    <location>
        <position position="1"/>
    </location>
</feature>
<sequence>INLNLGTGFRTARRHDLQGDNCSKSGKAMLMYTKSSLYKSRHAEHKQASNEGISPLQLNSDRRNGVGISFLTPAFFGPRRNFFGRQRIFAEAWKTGRGTGFENPRHRHRSLVERSFHPGHSVPTRGHPFAEVPKGEPAVEAQEAWGEKPSAQLLKSQYASLQKCAEVIAAAGTQDKVPEVPRGGTGCENQSLGPRNLEMRCQQTGFLVNARGCSSLEVPRAVSQEPWGEKP</sequence>